<organism evidence="2 3">
    <name type="scientific">Candidatus Blautia faecavium</name>
    <dbReference type="NCBI Taxonomy" id="2838487"/>
    <lineage>
        <taxon>Bacteria</taxon>
        <taxon>Bacillati</taxon>
        <taxon>Bacillota</taxon>
        <taxon>Clostridia</taxon>
        <taxon>Lachnospirales</taxon>
        <taxon>Lachnospiraceae</taxon>
        <taxon>Blautia</taxon>
    </lineage>
</organism>
<evidence type="ECO:0000313" key="2">
    <source>
        <dbReference type="EMBL" id="HJB29953.1"/>
    </source>
</evidence>
<accession>A0A9D2RX24</accession>
<sequence length="246" mass="28005">DNASCILKIQGLPNCETNVVFENLQYLEVNRRHKYSDEEWDALSLAEKYNIFVKDQSVQNEMTITVSTEADGYQIGKKILFVTNKNNFYGGRHNFVSNLSYHEDAITYIKLSFDKKGSYRYDDLKVICQPTDRLDDYASALKTDNIEDLTIEDNDISLSVSLDERKALVLSVPYSKGWSAVVNGEEMEIQKANTMFMALELPPGDYDIELHYTTPYIKAGLLLTVSGVVLFIGIVIVKEKRKRKTA</sequence>
<proteinExistence type="predicted"/>
<dbReference type="InterPro" id="IPR018580">
    <property type="entry name" value="Uncharacterised_YfhO"/>
</dbReference>
<dbReference type="PANTHER" id="PTHR38454:SF1">
    <property type="entry name" value="INTEGRAL MEMBRANE PROTEIN"/>
    <property type="match status" value="1"/>
</dbReference>
<dbReference type="AlphaFoldDB" id="A0A9D2RX24"/>
<dbReference type="EMBL" id="DWYZ01000277">
    <property type="protein sequence ID" value="HJB29953.1"/>
    <property type="molecule type" value="Genomic_DNA"/>
</dbReference>
<feature type="transmembrane region" description="Helical" evidence="1">
    <location>
        <begin position="216"/>
        <end position="237"/>
    </location>
</feature>
<feature type="non-terminal residue" evidence="2">
    <location>
        <position position="1"/>
    </location>
</feature>
<name>A0A9D2RX24_9FIRM</name>
<keyword evidence="1" id="KW-1133">Transmembrane helix</keyword>
<gene>
    <name evidence="2" type="ORF">IAA06_14360</name>
</gene>
<keyword evidence="1" id="KW-0812">Transmembrane</keyword>
<comment type="caution">
    <text evidence="2">The sequence shown here is derived from an EMBL/GenBank/DDBJ whole genome shotgun (WGS) entry which is preliminary data.</text>
</comment>
<reference evidence="2" key="2">
    <citation type="submission" date="2021-04" db="EMBL/GenBank/DDBJ databases">
        <authorList>
            <person name="Gilroy R."/>
        </authorList>
    </citation>
    <scope>NUCLEOTIDE SEQUENCE</scope>
    <source>
        <strain evidence="2">ChiSjej1B19-5720</strain>
    </source>
</reference>
<keyword evidence="1" id="KW-0472">Membrane</keyword>
<protein>
    <submittedName>
        <fullName evidence="2">YfhO family protein</fullName>
    </submittedName>
</protein>
<evidence type="ECO:0000256" key="1">
    <source>
        <dbReference type="SAM" id="Phobius"/>
    </source>
</evidence>
<dbReference type="PANTHER" id="PTHR38454">
    <property type="entry name" value="INTEGRAL MEMBRANE PROTEIN-RELATED"/>
    <property type="match status" value="1"/>
</dbReference>
<dbReference type="Proteomes" id="UP000823842">
    <property type="component" value="Unassembled WGS sequence"/>
</dbReference>
<evidence type="ECO:0000313" key="3">
    <source>
        <dbReference type="Proteomes" id="UP000823842"/>
    </source>
</evidence>
<reference evidence="2" key="1">
    <citation type="journal article" date="2021" name="PeerJ">
        <title>Extensive microbial diversity within the chicken gut microbiome revealed by metagenomics and culture.</title>
        <authorList>
            <person name="Gilroy R."/>
            <person name="Ravi A."/>
            <person name="Getino M."/>
            <person name="Pursley I."/>
            <person name="Horton D.L."/>
            <person name="Alikhan N.F."/>
            <person name="Baker D."/>
            <person name="Gharbi K."/>
            <person name="Hall N."/>
            <person name="Watson M."/>
            <person name="Adriaenssens E.M."/>
            <person name="Foster-Nyarko E."/>
            <person name="Jarju S."/>
            <person name="Secka A."/>
            <person name="Antonio M."/>
            <person name="Oren A."/>
            <person name="Chaudhuri R.R."/>
            <person name="La Ragione R."/>
            <person name="Hildebrand F."/>
            <person name="Pallen M.J."/>
        </authorList>
    </citation>
    <scope>NUCLEOTIDE SEQUENCE</scope>
    <source>
        <strain evidence="2">ChiSjej1B19-5720</strain>
    </source>
</reference>
<dbReference type="Pfam" id="PF09586">
    <property type="entry name" value="YfhO"/>
    <property type="match status" value="1"/>
</dbReference>